<proteinExistence type="inferred from homology"/>
<evidence type="ECO:0000256" key="2">
    <source>
        <dbReference type="ARBA" id="ARBA00001946"/>
    </source>
</evidence>
<evidence type="ECO:0000256" key="7">
    <source>
        <dbReference type="ARBA" id="ARBA00022723"/>
    </source>
</evidence>
<dbReference type="PANTHER" id="PTHR34448:SF1">
    <property type="entry name" value="BLL6088 PROTEIN"/>
    <property type="match status" value="1"/>
</dbReference>
<dbReference type="AlphaFoldDB" id="A0A9X3Z340"/>
<gene>
    <name evidence="10" type="ORF">O3V59_07645</name>
</gene>
<organism evidence="10 11">
    <name type="scientific">Brevibacillus thermoruber</name>
    <dbReference type="NCBI Taxonomy" id="33942"/>
    <lineage>
        <taxon>Bacteria</taxon>
        <taxon>Bacillati</taxon>
        <taxon>Bacillota</taxon>
        <taxon>Bacilli</taxon>
        <taxon>Bacillales</taxon>
        <taxon>Paenibacillaceae</taxon>
        <taxon>Brevibacillus</taxon>
    </lineage>
</organism>
<dbReference type="Gene3D" id="3.40.1830.10">
    <property type="entry name" value="Thermophilic metalloprotease (M29)"/>
    <property type="match status" value="1"/>
</dbReference>
<accession>A0A9X3Z340</accession>
<dbReference type="Pfam" id="PF02073">
    <property type="entry name" value="Peptidase_M29"/>
    <property type="match status" value="1"/>
</dbReference>
<dbReference type="InterPro" id="IPR000787">
    <property type="entry name" value="Peptidase_M29"/>
</dbReference>
<dbReference type="GO" id="GO:0004177">
    <property type="term" value="F:aminopeptidase activity"/>
    <property type="evidence" value="ECO:0007669"/>
    <property type="project" value="UniProtKB-KW"/>
</dbReference>
<evidence type="ECO:0000256" key="6">
    <source>
        <dbReference type="ARBA" id="ARBA00022670"/>
    </source>
</evidence>
<dbReference type="GO" id="GO:0006508">
    <property type="term" value="P:proteolysis"/>
    <property type="evidence" value="ECO:0007669"/>
    <property type="project" value="UniProtKB-KW"/>
</dbReference>
<evidence type="ECO:0000256" key="3">
    <source>
        <dbReference type="ARBA" id="ARBA00001947"/>
    </source>
</evidence>
<dbReference type="GO" id="GO:0008237">
    <property type="term" value="F:metallopeptidase activity"/>
    <property type="evidence" value="ECO:0007669"/>
    <property type="project" value="UniProtKB-KW"/>
</dbReference>
<dbReference type="RefSeq" id="WP_271139843.1">
    <property type="nucleotide sequence ID" value="NZ_JAPYYP010000006.1"/>
</dbReference>
<keyword evidence="11" id="KW-1185">Reference proteome</keyword>
<keyword evidence="7" id="KW-0479">Metal-binding</keyword>
<sequence>MLDPRIVKLAETLLNHSVRLQEKECLLIEVRGEGHALAKELIRQAYAKGAYPFVRFIDPAIQRELMMGADEKRAGYLVKWEEPMFKDIQAFIVINGPTNDSEAADVPIERRRAHQTVMQPLHDYITSHVRWTLLNYPTPAMAQSANMSTEAFEDFYFDVCSLDYQKMHEAFLPLKALMERTDNVRLIGPGTDLTFSIKGIPSVICSGEANIPDGEIYTAPVRDSVNGTITFNTATTYLGTRFENVRLTFENGRIVEATANHTKKLNEILDSDEGARYIGEFAIGVNPYILHPMNDILFDEKIAGSFHFTPGRAYENADNGNRSQVHWDMVNIQRPEYGGGEIWFDDVLIRKDGLFVLPELEALNPDKLKG</sequence>
<dbReference type="PRINTS" id="PR00919">
    <property type="entry name" value="THERMOPTASE"/>
</dbReference>
<reference evidence="10" key="1">
    <citation type="submission" date="2022-12" db="EMBL/GenBank/DDBJ databases">
        <title>Draft genome sequence of the thermophilic strain Brevibacillus thermoruber HT42, isolated from Los Humeros, Puebla, Mexico, with biotechnological potential.</title>
        <authorList>
            <person name="Lara Sanchez J."/>
            <person name="Solis Palacios R."/>
            <person name="Bustos Baena A.S."/>
            <person name="Ruz Baez A.E."/>
            <person name="Espinosa Luna G."/>
            <person name="Oliart Ros R.M."/>
        </authorList>
    </citation>
    <scope>NUCLEOTIDE SEQUENCE</scope>
    <source>
        <strain evidence="10">HT42</strain>
    </source>
</reference>
<evidence type="ECO:0000256" key="9">
    <source>
        <dbReference type="ARBA" id="ARBA00023049"/>
    </source>
</evidence>
<dbReference type="EMBL" id="JAPYYP010000006">
    <property type="protein sequence ID" value="MDA5108230.1"/>
    <property type="molecule type" value="Genomic_DNA"/>
</dbReference>
<comment type="cofactor">
    <cofactor evidence="1">
        <name>Co(2+)</name>
        <dbReference type="ChEBI" id="CHEBI:48828"/>
    </cofactor>
</comment>
<keyword evidence="6" id="KW-0645">Protease</keyword>
<comment type="similarity">
    <text evidence="4">Belongs to the peptidase M29 family.</text>
</comment>
<comment type="cofactor">
    <cofactor evidence="3">
        <name>Zn(2+)</name>
        <dbReference type="ChEBI" id="CHEBI:29105"/>
    </cofactor>
</comment>
<dbReference type="PANTHER" id="PTHR34448">
    <property type="entry name" value="AMINOPEPTIDASE"/>
    <property type="match status" value="1"/>
</dbReference>
<evidence type="ECO:0000256" key="4">
    <source>
        <dbReference type="ARBA" id="ARBA00008236"/>
    </source>
</evidence>
<evidence type="ECO:0000313" key="11">
    <source>
        <dbReference type="Proteomes" id="UP001151071"/>
    </source>
</evidence>
<keyword evidence="5 10" id="KW-0031">Aminopeptidase</keyword>
<keyword evidence="8" id="KW-0378">Hydrolase</keyword>
<dbReference type="Proteomes" id="UP001151071">
    <property type="component" value="Unassembled WGS sequence"/>
</dbReference>
<comment type="cofactor">
    <cofactor evidence="2">
        <name>Mg(2+)</name>
        <dbReference type="ChEBI" id="CHEBI:18420"/>
    </cofactor>
</comment>
<name>A0A9X3Z340_9BACL</name>
<evidence type="ECO:0000313" key="10">
    <source>
        <dbReference type="EMBL" id="MDA5108230.1"/>
    </source>
</evidence>
<comment type="caution">
    <text evidence="10">The sequence shown here is derived from an EMBL/GenBank/DDBJ whole genome shotgun (WGS) entry which is preliminary data.</text>
</comment>
<dbReference type="SUPFAM" id="SSF144052">
    <property type="entry name" value="Thermophilic metalloprotease-like"/>
    <property type="match status" value="1"/>
</dbReference>
<evidence type="ECO:0000256" key="1">
    <source>
        <dbReference type="ARBA" id="ARBA00001941"/>
    </source>
</evidence>
<evidence type="ECO:0000256" key="5">
    <source>
        <dbReference type="ARBA" id="ARBA00022438"/>
    </source>
</evidence>
<dbReference type="GO" id="GO:0046872">
    <property type="term" value="F:metal ion binding"/>
    <property type="evidence" value="ECO:0007669"/>
    <property type="project" value="UniProtKB-KW"/>
</dbReference>
<evidence type="ECO:0000256" key="8">
    <source>
        <dbReference type="ARBA" id="ARBA00022801"/>
    </source>
</evidence>
<dbReference type="InterPro" id="IPR035097">
    <property type="entry name" value="M29_N-terminal"/>
</dbReference>
<dbReference type="InterPro" id="IPR052170">
    <property type="entry name" value="M29_Exopeptidase"/>
</dbReference>
<protein>
    <submittedName>
        <fullName evidence="10">Aminopeptidase</fullName>
    </submittedName>
</protein>
<keyword evidence="9" id="KW-0482">Metalloprotease</keyword>